<name>T0GPS8_9LEPT</name>
<comment type="caution">
    <text evidence="2">The sequence shown here is derived from an EMBL/GenBank/DDBJ whole genome shotgun (WGS) entry which is preliminary data.</text>
</comment>
<reference evidence="2" key="1">
    <citation type="submission" date="2013-05" db="EMBL/GenBank/DDBJ databases">
        <authorList>
            <person name="Harkins D.M."/>
            <person name="Durkin A.S."/>
            <person name="Brinkac L.M."/>
            <person name="Haft D.H."/>
            <person name="Selengut J.D."/>
            <person name="Sanka R."/>
            <person name="DePew J."/>
            <person name="Purushe J."/>
            <person name="Hartskeerl R.A."/>
            <person name="Ahmed A."/>
            <person name="van der Linden H."/>
            <person name="Goris M.G.A."/>
            <person name="Vinetz J.M."/>
            <person name="Sutton G.G."/>
            <person name="Nierman W.C."/>
            <person name="Fouts D.E."/>
        </authorList>
    </citation>
    <scope>NUCLEOTIDE SEQUENCE [LARGE SCALE GENOMIC DNA]</scope>
    <source>
        <strain evidence="2">5399</strain>
    </source>
</reference>
<evidence type="ECO:0000313" key="2">
    <source>
        <dbReference type="EMBL" id="EQA47333.1"/>
    </source>
</evidence>
<dbReference type="OrthoDB" id="332420at2"/>
<dbReference type="EMBL" id="AHMO02000002">
    <property type="protein sequence ID" value="EQA47333.1"/>
    <property type="molecule type" value="Genomic_DNA"/>
</dbReference>
<gene>
    <name evidence="2" type="ORF">LEP1GSC050_1812</name>
</gene>
<evidence type="ECO:0000313" key="3">
    <source>
        <dbReference type="Proteomes" id="UP000015454"/>
    </source>
</evidence>
<dbReference type="InterPro" id="IPR009875">
    <property type="entry name" value="PilZ_domain"/>
</dbReference>
<evidence type="ECO:0000259" key="1">
    <source>
        <dbReference type="Pfam" id="PF07238"/>
    </source>
</evidence>
<proteinExistence type="predicted"/>
<dbReference type="AlphaFoldDB" id="T0GPS8"/>
<organism evidence="2 3">
    <name type="scientific">Leptospira broomii serovar Hurstbridge str. 5399</name>
    <dbReference type="NCBI Taxonomy" id="1049789"/>
    <lineage>
        <taxon>Bacteria</taxon>
        <taxon>Pseudomonadati</taxon>
        <taxon>Spirochaetota</taxon>
        <taxon>Spirochaetia</taxon>
        <taxon>Leptospirales</taxon>
        <taxon>Leptospiraceae</taxon>
        <taxon>Leptospira</taxon>
    </lineage>
</organism>
<dbReference type="GO" id="GO:0035438">
    <property type="term" value="F:cyclic-di-GMP binding"/>
    <property type="evidence" value="ECO:0007669"/>
    <property type="project" value="InterPro"/>
</dbReference>
<keyword evidence="3" id="KW-1185">Reference proteome</keyword>
<accession>T0GPS8</accession>
<protein>
    <recommendedName>
        <fullName evidence="1">PilZ domain-containing protein</fullName>
    </recommendedName>
</protein>
<dbReference type="RefSeq" id="WP_010570212.1">
    <property type="nucleotide sequence ID" value="NZ_AHMO02000002.1"/>
</dbReference>
<sequence>MAEERRRRKRIISKELFEFQVIALHEKGAVVGNVLDISECGIAILTDLETSQKQEIGSRISGSVSGPFFEEIPFSGIVVRKDELETSNGVKGILAIDFFEMIQLSDRMLALSLTTLS</sequence>
<dbReference type="Proteomes" id="UP000015454">
    <property type="component" value="Unassembled WGS sequence"/>
</dbReference>
<feature type="domain" description="PilZ" evidence="1">
    <location>
        <begin position="4"/>
        <end position="98"/>
    </location>
</feature>
<dbReference type="Pfam" id="PF07238">
    <property type="entry name" value="PilZ"/>
    <property type="match status" value="1"/>
</dbReference>